<organism evidence="7 8">
    <name type="scientific">Drosophila mojavensis</name>
    <name type="common">Fruit fly</name>
    <dbReference type="NCBI Taxonomy" id="7230"/>
    <lineage>
        <taxon>Eukaryota</taxon>
        <taxon>Metazoa</taxon>
        <taxon>Ecdysozoa</taxon>
        <taxon>Arthropoda</taxon>
        <taxon>Hexapoda</taxon>
        <taxon>Insecta</taxon>
        <taxon>Pterygota</taxon>
        <taxon>Neoptera</taxon>
        <taxon>Endopterygota</taxon>
        <taxon>Diptera</taxon>
        <taxon>Brachycera</taxon>
        <taxon>Muscomorpha</taxon>
        <taxon>Ephydroidea</taxon>
        <taxon>Drosophilidae</taxon>
        <taxon>Drosophila</taxon>
    </lineage>
</organism>
<dbReference type="PANTHER" id="PTHR23405:SF5">
    <property type="entry name" value="THO COMPLEX SUBUNIT 7 HOMOLOG"/>
    <property type="match status" value="1"/>
</dbReference>
<dbReference type="InterPro" id="IPR008501">
    <property type="entry name" value="THOC7/Mft1"/>
</dbReference>
<name>B4KWQ6_DROMO</name>
<evidence type="ECO:0000256" key="2">
    <source>
        <dbReference type="ARBA" id="ARBA00006482"/>
    </source>
</evidence>
<evidence type="ECO:0000256" key="6">
    <source>
        <dbReference type="SAM" id="MobiDB-lite"/>
    </source>
</evidence>
<dbReference type="EMBL" id="CH933809">
    <property type="protein sequence ID" value="EDW17503.2"/>
    <property type="molecule type" value="Genomic_DNA"/>
</dbReference>
<evidence type="ECO:0000256" key="1">
    <source>
        <dbReference type="ARBA" id="ARBA00004123"/>
    </source>
</evidence>
<dbReference type="HOGENOM" id="CLU_087727_0_0_1"/>
<gene>
    <name evidence="7" type="primary">Dmoj\GI12705</name>
    <name evidence="7" type="ORF">Dmoj_GI12705</name>
</gene>
<feature type="coiled-coil region" evidence="5">
    <location>
        <begin position="108"/>
        <end position="193"/>
    </location>
</feature>
<evidence type="ECO:0000256" key="3">
    <source>
        <dbReference type="ARBA" id="ARBA00023054"/>
    </source>
</evidence>
<keyword evidence="4" id="KW-0539">Nucleus</keyword>
<evidence type="ECO:0000313" key="8">
    <source>
        <dbReference type="Proteomes" id="UP000009192"/>
    </source>
</evidence>
<feature type="region of interest" description="Disordered" evidence="6">
    <location>
        <begin position="214"/>
        <end position="288"/>
    </location>
</feature>
<dbReference type="FunCoup" id="B4KWQ6">
    <property type="interactions" value="1331"/>
</dbReference>
<dbReference type="GO" id="GO:0006397">
    <property type="term" value="P:mRNA processing"/>
    <property type="evidence" value="ECO:0007669"/>
    <property type="project" value="InterPro"/>
</dbReference>
<keyword evidence="8" id="KW-1185">Reference proteome</keyword>
<dbReference type="SMR" id="B4KWQ6"/>
<accession>B4KWQ6</accession>
<dbReference type="Pfam" id="PF05615">
    <property type="entry name" value="THOC7"/>
    <property type="match status" value="1"/>
</dbReference>
<protein>
    <recommendedName>
        <fullName evidence="9">THO complex protein 7</fullName>
    </recommendedName>
</protein>
<dbReference type="Proteomes" id="UP000009192">
    <property type="component" value="Unassembled WGS sequence"/>
</dbReference>
<dbReference type="GO" id="GO:0000445">
    <property type="term" value="C:THO complex part of transcription export complex"/>
    <property type="evidence" value="ECO:0007669"/>
    <property type="project" value="InterPro"/>
</dbReference>
<evidence type="ECO:0000313" key="7">
    <source>
        <dbReference type="EMBL" id="EDW17503.2"/>
    </source>
</evidence>
<dbReference type="OrthoDB" id="205166at2759"/>
<comment type="similarity">
    <text evidence="2">Belongs to the THOC7 family.</text>
</comment>
<keyword evidence="3 5" id="KW-0175">Coiled coil</keyword>
<reference evidence="7 8" key="1">
    <citation type="journal article" date="2007" name="Nature">
        <title>Evolution of genes and genomes on the Drosophila phylogeny.</title>
        <authorList>
            <consortium name="Drosophila 12 Genomes Consortium"/>
            <person name="Clark A.G."/>
            <person name="Eisen M.B."/>
            <person name="Smith D.R."/>
            <person name="Bergman C.M."/>
            <person name="Oliver B."/>
            <person name="Markow T.A."/>
            <person name="Kaufman T.C."/>
            <person name="Kellis M."/>
            <person name="Gelbart W."/>
            <person name="Iyer V.N."/>
            <person name="Pollard D.A."/>
            <person name="Sackton T.B."/>
            <person name="Larracuente A.M."/>
            <person name="Singh N.D."/>
            <person name="Abad J.P."/>
            <person name="Abt D.N."/>
            <person name="Adryan B."/>
            <person name="Aguade M."/>
            <person name="Akashi H."/>
            <person name="Anderson W.W."/>
            <person name="Aquadro C.F."/>
            <person name="Ardell D.H."/>
            <person name="Arguello R."/>
            <person name="Artieri C.G."/>
            <person name="Barbash D.A."/>
            <person name="Barker D."/>
            <person name="Barsanti P."/>
            <person name="Batterham P."/>
            <person name="Batzoglou S."/>
            <person name="Begun D."/>
            <person name="Bhutkar A."/>
            <person name="Blanco E."/>
            <person name="Bosak S.A."/>
            <person name="Bradley R.K."/>
            <person name="Brand A.D."/>
            <person name="Brent M.R."/>
            <person name="Brooks A.N."/>
            <person name="Brown R.H."/>
            <person name="Butlin R.K."/>
            <person name="Caggese C."/>
            <person name="Calvi B.R."/>
            <person name="Bernardo de Carvalho A."/>
            <person name="Caspi A."/>
            <person name="Castrezana S."/>
            <person name="Celniker S.E."/>
            <person name="Chang J.L."/>
            <person name="Chapple C."/>
            <person name="Chatterji S."/>
            <person name="Chinwalla A."/>
            <person name="Civetta A."/>
            <person name="Clifton S.W."/>
            <person name="Comeron J.M."/>
            <person name="Costello J.C."/>
            <person name="Coyne J.A."/>
            <person name="Daub J."/>
            <person name="David R.G."/>
            <person name="Delcher A.L."/>
            <person name="Delehaunty K."/>
            <person name="Do C.B."/>
            <person name="Ebling H."/>
            <person name="Edwards K."/>
            <person name="Eickbush T."/>
            <person name="Evans J.D."/>
            <person name="Filipski A."/>
            <person name="Findeiss S."/>
            <person name="Freyhult E."/>
            <person name="Fulton L."/>
            <person name="Fulton R."/>
            <person name="Garcia A.C."/>
            <person name="Gardiner A."/>
            <person name="Garfield D.A."/>
            <person name="Garvin B.E."/>
            <person name="Gibson G."/>
            <person name="Gilbert D."/>
            <person name="Gnerre S."/>
            <person name="Godfrey J."/>
            <person name="Good R."/>
            <person name="Gotea V."/>
            <person name="Gravely B."/>
            <person name="Greenberg A.J."/>
            <person name="Griffiths-Jones S."/>
            <person name="Gross S."/>
            <person name="Guigo R."/>
            <person name="Gustafson E.A."/>
            <person name="Haerty W."/>
            <person name="Hahn M.W."/>
            <person name="Halligan D.L."/>
            <person name="Halpern A.L."/>
            <person name="Halter G.M."/>
            <person name="Han M.V."/>
            <person name="Heger A."/>
            <person name="Hillier L."/>
            <person name="Hinrichs A.S."/>
            <person name="Holmes I."/>
            <person name="Hoskins R.A."/>
            <person name="Hubisz M.J."/>
            <person name="Hultmark D."/>
            <person name="Huntley M.A."/>
            <person name="Jaffe D.B."/>
            <person name="Jagadeeshan S."/>
            <person name="Jeck W.R."/>
            <person name="Johnson J."/>
            <person name="Jones C.D."/>
            <person name="Jordan W.C."/>
            <person name="Karpen G.H."/>
            <person name="Kataoka E."/>
            <person name="Keightley P.D."/>
            <person name="Kheradpour P."/>
            <person name="Kirkness E.F."/>
            <person name="Koerich L.B."/>
            <person name="Kristiansen K."/>
            <person name="Kudrna D."/>
            <person name="Kulathinal R.J."/>
            <person name="Kumar S."/>
            <person name="Kwok R."/>
            <person name="Lander E."/>
            <person name="Langley C.H."/>
            <person name="Lapoint R."/>
            <person name="Lazzaro B.P."/>
            <person name="Lee S.J."/>
            <person name="Levesque L."/>
            <person name="Li R."/>
            <person name="Lin C.F."/>
            <person name="Lin M.F."/>
            <person name="Lindblad-Toh K."/>
            <person name="Llopart A."/>
            <person name="Long M."/>
            <person name="Low L."/>
            <person name="Lozovsky E."/>
            <person name="Lu J."/>
            <person name="Luo M."/>
            <person name="Machado C.A."/>
            <person name="Makalowski W."/>
            <person name="Marzo M."/>
            <person name="Matsuda M."/>
            <person name="Matzkin L."/>
            <person name="McAllister B."/>
            <person name="McBride C.S."/>
            <person name="McKernan B."/>
            <person name="McKernan K."/>
            <person name="Mendez-Lago M."/>
            <person name="Minx P."/>
            <person name="Mollenhauer M.U."/>
            <person name="Montooth K."/>
            <person name="Mount S.M."/>
            <person name="Mu X."/>
            <person name="Myers E."/>
            <person name="Negre B."/>
            <person name="Newfeld S."/>
            <person name="Nielsen R."/>
            <person name="Noor M.A."/>
            <person name="O'Grady P."/>
            <person name="Pachter L."/>
            <person name="Papaceit M."/>
            <person name="Parisi M.J."/>
            <person name="Parisi M."/>
            <person name="Parts L."/>
            <person name="Pedersen J.S."/>
            <person name="Pesole G."/>
            <person name="Phillippy A.M."/>
            <person name="Ponting C.P."/>
            <person name="Pop M."/>
            <person name="Porcelli D."/>
            <person name="Powell J.R."/>
            <person name="Prohaska S."/>
            <person name="Pruitt K."/>
            <person name="Puig M."/>
            <person name="Quesneville H."/>
            <person name="Ram K.R."/>
            <person name="Rand D."/>
            <person name="Rasmussen M.D."/>
            <person name="Reed L.K."/>
            <person name="Reenan R."/>
            <person name="Reily A."/>
            <person name="Remington K.A."/>
            <person name="Rieger T.T."/>
            <person name="Ritchie M.G."/>
            <person name="Robin C."/>
            <person name="Rogers Y.H."/>
            <person name="Rohde C."/>
            <person name="Rozas J."/>
            <person name="Rubenfield M.J."/>
            <person name="Ruiz A."/>
            <person name="Russo S."/>
            <person name="Salzberg S.L."/>
            <person name="Sanchez-Gracia A."/>
            <person name="Saranga D.J."/>
            <person name="Sato H."/>
            <person name="Schaeffer S.W."/>
            <person name="Schatz M.C."/>
            <person name="Schlenke T."/>
            <person name="Schwartz R."/>
            <person name="Segarra C."/>
            <person name="Singh R.S."/>
            <person name="Sirot L."/>
            <person name="Sirota M."/>
            <person name="Sisneros N.B."/>
            <person name="Smith C.D."/>
            <person name="Smith T.F."/>
            <person name="Spieth J."/>
            <person name="Stage D.E."/>
            <person name="Stark A."/>
            <person name="Stephan W."/>
            <person name="Strausberg R.L."/>
            <person name="Strempel S."/>
            <person name="Sturgill D."/>
            <person name="Sutton G."/>
            <person name="Sutton G.G."/>
            <person name="Tao W."/>
            <person name="Teichmann S."/>
            <person name="Tobari Y.N."/>
            <person name="Tomimura Y."/>
            <person name="Tsolas J.M."/>
            <person name="Valente V.L."/>
            <person name="Venter E."/>
            <person name="Venter J.C."/>
            <person name="Vicario S."/>
            <person name="Vieira F.G."/>
            <person name="Vilella A.J."/>
            <person name="Villasante A."/>
            <person name="Walenz B."/>
            <person name="Wang J."/>
            <person name="Wasserman M."/>
            <person name="Watts T."/>
            <person name="Wilson D."/>
            <person name="Wilson R.K."/>
            <person name="Wing R.A."/>
            <person name="Wolfner M.F."/>
            <person name="Wong A."/>
            <person name="Wong G.K."/>
            <person name="Wu C.I."/>
            <person name="Wu G."/>
            <person name="Yamamoto D."/>
            <person name="Yang H.P."/>
            <person name="Yang S.P."/>
            <person name="Yorke J.A."/>
            <person name="Yoshida K."/>
            <person name="Zdobnov E."/>
            <person name="Zhang P."/>
            <person name="Zhang Y."/>
            <person name="Zimin A.V."/>
            <person name="Baldwin J."/>
            <person name="Abdouelleil A."/>
            <person name="Abdulkadir J."/>
            <person name="Abebe A."/>
            <person name="Abera B."/>
            <person name="Abreu J."/>
            <person name="Acer S.C."/>
            <person name="Aftuck L."/>
            <person name="Alexander A."/>
            <person name="An P."/>
            <person name="Anderson E."/>
            <person name="Anderson S."/>
            <person name="Arachi H."/>
            <person name="Azer M."/>
            <person name="Bachantsang P."/>
            <person name="Barry A."/>
            <person name="Bayul T."/>
            <person name="Berlin A."/>
            <person name="Bessette D."/>
            <person name="Bloom T."/>
            <person name="Blye J."/>
            <person name="Boguslavskiy L."/>
            <person name="Bonnet C."/>
            <person name="Boukhgalter B."/>
            <person name="Bourzgui I."/>
            <person name="Brown A."/>
            <person name="Cahill P."/>
            <person name="Channer S."/>
            <person name="Cheshatsang Y."/>
            <person name="Chuda L."/>
            <person name="Citroen M."/>
            <person name="Collymore A."/>
            <person name="Cooke P."/>
            <person name="Costello M."/>
            <person name="D'Aco K."/>
            <person name="Daza R."/>
            <person name="De Haan G."/>
            <person name="DeGray S."/>
            <person name="DeMaso C."/>
            <person name="Dhargay N."/>
            <person name="Dooley K."/>
            <person name="Dooley E."/>
            <person name="Doricent M."/>
            <person name="Dorje P."/>
            <person name="Dorjee K."/>
            <person name="Dupes A."/>
            <person name="Elong R."/>
            <person name="Falk J."/>
            <person name="Farina A."/>
            <person name="Faro S."/>
            <person name="Ferguson D."/>
            <person name="Fisher S."/>
            <person name="Foley C.D."/>
            <person name="Franke A."/>
            <person name="Friedrich D."/>
            <person name="Gadbois L."/>
            <person name="Gearin G."/>
            <person name="Gearin C.R."/>
            <person name="Giannoukos G."/>
            <person name="Goode T."/>
            <person name="Graham J."/>
            <person name="Grandbois E."/>
            <person name="Grewal S."/>
            <person name="Gyaltsen K."/>
            <person name="Hafez N."/>
            <person name="Hagos B."/>
            <person name="Hall J."/>
            <person name="Henson C."/>
            <person name="Hollinger A."/>
            <person name="Honan T."/>
            <person name="Huard M.D."/>
            <person name="Hughes L."/>
            <person name="Hurhula B."/>
            <person name="Husby M.E."/>
            <person name="Kamat A."/>
            <person name="Kanga B."/>
            <person name="Kashin S."/>
            <person name="Khazanovich D."/>
            <person name="Kisner P."/>
            <person name="Lance K."/>
            <person name="Lara M."/>
            <person name="Lee W."/>
            <person name="Lennon N."/>
            <person name="Letendre F."/>
            <person name="LeVine R."/>
            <person name="Lipovsky A."/>
            <person name="Liu X."/>
            <person name="Liu J."/>
            <person name="Liu S."/>
            <person name="Lokyitsang T."/>
            <person name="Lokyitsang Y."/>
            <person name="Lubonja R."/>
            <person name="Lui A."/>
            <person name="MacDonald P."/>
            <person name="Magnisalis V."/>
            <person name="Maru K."/>
            <person name="Matthews C."/>
            <person name="McCusker W."/>
            <person name="McDonough S."/>
            <person name="Mehta T."/>
            <person name="Meldrim J."/>
            <person name="Meneus L."/>
            <person name="Mihai O."/>
            <person name="Mihalev A."/>
            <person name="Mihova T."/>
            <person name="Mittelman R."/>
            <person name="Mlenga V."/>
            <person name="Montmayeur A."/>
            <person name="Mulrain L."/>
            <person name="Navidi A."/>
            <person name="Naylor J."/>
            <person name="Negash T."/>
            <person name="Nguyen T."/>
            <person name="Nguyen N."/>
            <person name="Nicol R."/>
            <person name="Norbu C."/>
            <person name="Norbu N."/>
            <person name="Novod N."/>
            <person name="O'Neill B."/>
            <person name="Osman S."/>
            <person name="Markiewicz E."/>
            <person name="Oyono O.L."/>
            <person name="Patti C."/>
            <person name="Phunkhang P."/>
            <person name="Pierre F."/>
            <person name="Priest M."/>
            <person name="Raghuraman S."/>
            <person name="Rege F."/>
            <person name="Reyes R."/>
            <person name="Rise C."/>
            <person name="Rogov P."/>
            <person name="Ross K."/>
            <person name="Ryan E."/>
            <person name="Settipalli S."/>
            <person name="Shea T."/>
            <person name="Sherpa N."/>
            <person name="Shi L."/>
            <person name="Shih D."/>
            <person name="Sparrow T."/>
            <person name="Spaulding J."/>
            <person name="Stalker J."/>
            <person name="Stange-Thomann N."/>
            <person name="Stavropoulos S."/>
            <person name="Stone C."/>
            <person name="Strader C."/>
            <person name="Tesfaye S."/>
            <person name="Thomson T."/>
            <person name="Thoulutsang Y."/>
            <person name="Thoulutsang D."/>
            <person name="Topham K."/>
            <person name="Topping I."/>
            <person name="Tsamla T."/>
            <person name="Vassiliev H."/>
            <person name="Vo A."/>
            <person name="Wangchuk T."/>
            <person name="Wangdi T."/>
            <person name="Weiand M."/>
            <person name="Wilkinson J."/>
            <person name="Wilson A."/>
            <person name="Yadav S."/>
            <person name="Young G."/>
            <person name="Yu Q."/>
            <person name="Zembek L."/>
            <person name="Zhong D."/>
            <person name="Zimmer A."/>
            <person name="Zwirko Z."/>
            <person name="Jaffe D.B."/>
            <person name="Alvarez P."/>
            <person name="Brockman W."/>
            <person name="Butler J."/>
            <person name="Chin C."/>
            <person name="Gnerre S."/>
            <person name="Grabherr M."/>
            <person name="Kleber M."/>
            <person name="Mauceli E."/>
            <person name="MacCallum I."/>
        </authorList>
    </citation>
    <scope>NUCLEOTIDE SEQUENCE [LARGE SCALE GENOMIC DNA]</scope>
    <source>
        <strain evidence="8">Tucson 15081-1352.22</strain>
    </source>
</reference>
<evidence type="ECO:0008006" key="9">
    <source>
        <dbReference type="Google" id="ProtNLM"/>
    </source>
</evidence>
<sequence>MCGEFQTIDRFQKRSYSCRKNSRCFVFGKINKIVTMNDEEIIKQRLLIDGDGTGEDRRLNMLLKQFLKWANSKNDSPETNQIMYDRLMAQLAQCQFAALKNVYTLRMIKEEQENYAKLAEKHKESIELAKEEIEASKKELIIAKEIRKNKMEYDLLASLIEEQPDRKDTEKQIEVIKKEIDKLTQKKLKMEHKFQKRRNDFTLLMYTIHELEQQLEEENSSGSSDSSESDAASESNDNNGIMEVSDDEDDELNNIVTTKFDSNRGKSKENSASTESSKEPMTMSVDEDAVLELSIEKDDHDVDVAVAS</sequence>
<dbReference type="eggNOG" id="KOG3215">
    <property type="taxonomic scope" value="Eukaryota"/>
</dbReference>
<dbReference type="AlphaFoldDB" id="B4KWQ6"/>
<dbReference type="PANTHER" id="PTHR23405">
    <property type="entry name" value="MAINTENANCE OF KILLER 16 MAK16 PROTEIN-RELATED"/>
    <property type="match status" value="1"/>
</dbReference>
<proteinExistence type="inferred from homology"/>
<dbReference type="InParanoid" id="B4KWQ6"/>
<dbReference type="GO" id="GO:0006406">
    <property type="term" value="P:mRNA export from nucleus"/>
    <property type="evidence" value="ECO:0007669"/>
    <property type="project" value="TreeGrafter"/>
</dbReference>
<feature type="compositionally biased region" description="Low complexity" evidence="6">
    <location>
        <begin position="220"/>
        <end position="240"/>
    </location>
</feature>
<comment type="subcellular location">
    <subcellularLocation>
        <location evidence="1">Nucleus</location>
    </subcellularLocation>
</comment>
<dbReference type="KEGG" id="dmo:Dmoj_GI12705"/>
<evidence type="ECO:0000256" key="5">
    <source>
        <dbReference type="SAM" id="Coils"/>
    </source>
</evidence>
<evidence type="ECO:0000256" key="4">
    <source>
        <dbReference type="ARBA" id="ARBA00023242"/>
    </source>
</evidence>